<proteinExistence type="inferred from homology"/>
<evidence type="ECO:0000256" key="2">
    <source>
        <dbReference type="ARBA" id="ARBA00022676"/>
    </source>
</evidence>
<sequence length="237" mass="27698">MYKISILSAVYQNEENIIELVESLYQRVVKPLKKEGILVEVIIAEDGSTDNTRAILQRLKKKYGMKLLLGKKRLGCIKAVKNLYSKASGELIFFWDGDGEVQPVSFWDLYSVFKKGNFDAVVAYKQNRKPRFRYLISRINNLVLRILFHVRIRDANAGFRLYKARIGKELVRESNFLKYNFNSEQIIRATKYGYKIGDVGVTHFARESMMFKPDRMVEAVLLAFWELVRFKISPYRS</sequence>
<evidence type="ECO:0000313" key="5">
    <source>
        <dbReference type="EMBL" id="OGG26130.1"/>
    </source>
</evidence>
<reference evidence="5 6" key="1">
    <citation type="journal article" date="2016" name="Nat. Commun.">
        <title>Thousands of microbial genomes shed light on interconnected biogeochemical processes in an aquifer system.</title>
        <authorList>
            <person name="Anantharaman K."/>
            <person name="Brown C.T."/>
            <person name="Hug L.A."/>
            <person name="Sharon I."/>
            <person name="Castelle C.J."/>
            <person name="Probst A.J."/>
            <person name="Thomas B.C."/>
            <person name="Singh A."/>
            <person name="Wilkins M.J."/>
            <person name="Karaoz U."/>
            <person name="Brodie E.L."/>
            <person name="Williams K.H."/>
            <person name="Hubbard S.S."/>
            <person name="Banfield J.F."/>
        </authorList>
    </citation>
    <scope>NUCLEOTIDE SEQUENCE [LARGE SCALE GENOMIC DNA]</scope>
</reference>
<dbReference type="Pfam" id="PF00535">
    <property type="entry name" value="Glycos_transf_2"/>
    <property type="match status" value="1"/>
</dbReference>
<dbReference type="CDD" id="cd04179">
    <property type="entry name" value="DPM_DPG-synthase_like"/>
    <property type="match status" value="1"/>
</dbReference>
<keyword evidence="3" id="KW-0808">Transferase</keyword>
<organism evidence="5 6">
    <name type="scientific">Candidatus Gottesmanbacteria bacterium RIFCSPLOWO2_01_FULL_39_12b</name>
    <dbReference type="NCBI Taxonomy" id="1798388"/>
    <lineage>
        <taxon>Bacteria</taxon>
        <taxon>Candidatus Gottesmaniibacteriota</taxon>
    </lineage>
</organism>
<feature type="domain" description="Glycosyltransferase 2-like" evidence="4">
    <location>
        <begin position="5"/>
        <end position="129"/>
    </location>
</feature>
<evidence type="ECO:0000256" key="3">
    <source>
        <dbReference type="ARBA" id="ARBA00022679"/>
    </source>
</evidence>
<dbReference type="AlphaFoldDB" id="A0A1F6AN47"/>
<dbReference type="GO" id="GO:0006506">
    <property type="term" value="P:GPI anchor biosynthetic process"/>
    <property type="evidence" value="ECO:0007669"/>
    <property type="project" value="TreeGrafter"/>
</dbReference>
<dbReference type="GO" id="GO:0016020">
    <property type="term" value="C:membrane"/>
    <property type="evidence" value="ECO:0007669"/>
    <property type="project" value="GOC"/>
</dbReference>
<dbReference type="InterPro" id="IPR001173">
    <property type="entry name" value="Glyco_trans_2-like"/>
</dbReference>
<comment type="similarity">
    <text evidence="1">Belongs to the glycosyltransferase 2 family.</text>
</comment>
<name>A0A1F6AN47_9BACT</name>
<comment type="caution">
    <text evidence="5">The sequence shown here is derived from an EMBL/GenBank/DDBJ whole genome shotgun (WGS) entry which is preliminary data.</text>
</comment>
<dbReference type="PANTHER" id="PTHR43398:SF1">
    <property type="entry name" value="DOLICHOL-PHOSPHATE MANNOSYLTRANSFERASE SUBUNIT 1"/>
    <property type="match status" value="1"/>
</dbReference>
<dbReference type="Gene3D" id="3.90.550.10">
    <property type="entry name" value="Spore Coat Polysaccharide Biosynthesis Protein SpsA, Chain A"/>
    <property type="match status" value="1"/>
</dbReference>
<accession>A0A1F6AN47</accession>
<evidence type="ECO:0000313" key="6">
    <source>
        <dbReference type="Proteomes" id="UP000176609"/>
    </source>
</evidence>
<dbReference type="PANTHER" id="PTHR43398">
    <property type="entry name" value="DOLICHOL-PHOSPHATE MANNOSYLTRANSFERASE SUBUNIT 1"/>
    <property type="match status" value="1"/>
</dbReference>
<evidence type="ECO:0000256" key="1">
    <source>
        <dbReference type="ARBA" id="ARBA00006739"/>
    </source>
</evidence>
<gene>
    <name evidence="5" type="ORF">A2960_04005</name>
</gene>
<dbReference type="SUPFAM" id="SSF53448">
    <property type="entry name" value="Nucleotide-diphospho-sugar transferases"/>
    <property type="match status" value="1"/>
</dbReference>
<dbReference type="GO" id="GO:0006488">
    <property type="term" value="P:dolichol-linked oligosaccharide biosynthetic process"/>
    <property type="evidence" value="ECO:0007669"/>
    <property type="project" value="TreeGrafter"/>
</dbReference>
<dbReference type="EMBL" id="MFJR01000013">
    <property type="protein sequence ID" value="OGG26130.1"/>
    <property type="molecule type" value="Genomic_DNA"/>
</dbReference>
<dbReference type="Proteomes" id="UP000176609">
    <property type="component" value="Unassembled WGS sequence"/>
</dbReference>
<dbReference type="InterPro" id="IPR039528">
    <property type="entry name" value="DPM1-like"/>
</dbReference>
<dbReference type="GO" id="GO:0035269">
    <property type="term" value="P:protein O-linked glycosylation via mannose"/>
    <property type="evidence" value="ECO:0007669"/>
    <property type="project" value="TreeGrafter"/>
</dbReference>
<evidence type="ECO:0000259" key="4">
    <source>
        <dbReference type="Pfam" id="PF00535"/>
    </source>
</evidence>
<dbReference type="InterPro" id="IPR029044">
    <property type="entry name" value="Nucleotide-diphossugar_trans"/>
</dbReference>
<keyword evidence="2" id="KW-0328">Glycosyltransferase</keyword>
<protein>
    <recommendedName>
        <fullName evidence="4">Glycosyltransferase 2-like domain-containing protein</fullName>
    </recommendedName>
</protein>
<dbReference type="GO" id="GO:0004582">
    <property type="term" value="F:dolichyl-phosphate beta-D-mannosyltransferase activity"/>
    <property type="evidence" value="ECO:0007669"/>
    <property type="project" value="InterPro"/>
</dbReference>